<dbReference type="EMBL" id="LC171366">
    <property type="protein sequence ID" value="BBA73569.1"/>
    <property type="molecule type" value="Genomic_DNA"/>
</dbReference>
<sequence length="132" mass="14616">MISRFIKQKQVRLAEQCRSQCHTHPHAARQIADWLLDDCFIEPQADKDLRRSRWCAESIDIQEPSVNFTNTRGVSLGLDLTKQGGALRIGGQYRVEEALRPVWGVLGDTGNPPTAGIADLAAVQTDLVTDCS</sequence>
<proteinExistence type="predicted"/>
<evidence type="ECO:0000313" key="1">
    <source>
        <dbReference type="EMBL" id="BBA73569.1"/>
    </source>
</evidence>
<dbReference type="AlphaFoldDB" id="A0A292GQN7"/>
<name>A0A292GQN7_9HYPH</name>
<dbReference type="AntiFam" id="ANF00142">
    <property type="entry name" value="Shadow ORF (opposite yadG)"/>
</dbReference>
<organism evidence="1">
    <name type="scientific">Ochrobactrum sp. PW1</name>
    <dbReference type="NCBI Taxonomy" id="1882222"/>
    <lineage>
        <taxon>Bacteria</taxon>
        <taxon>Pseudomonadati</taxon>
        <taxon>Pseudomonadota</taxon>
        <taxon>Alphaproteobacteria</taxon>
        <taxon>Hyphomicrobiales</taxon>
        <taxon>Brucellaceae</taxon>
        <taxon>Brucella/Ochrobactrum group</taxon>
        <taxon>Ochrobactrum</taxon>
    </lineage>
</organism>
<reference evidence="1" key="1">
    <citation type="submission" date="2016-07" db="EMBL/GenBank/DDBJ databases">
        <title>Genomics reveals synergistic degradation of pyrene by five bacteria in a mangrove sediment-derived bacterial consortium.</title>
        <authorList>
            <person name="Wanapaisan P."/>
            <person name="Vejarano F."/>
            <person name="Chakraborty J."/>
            <person name="Shintani M."/>
            <person name="Muangchinda C."/>
            <person name="Laothamteep N."/>
            <person name="Suzuki-Minakuchi C."/>
            <person name="Inoue K."/>
            <person name="Nojiri H."/>
            <person name="Pinyakong O."/>
        </authorList>
    </citation>
    <scope>NUCLEOTIDE SEQUENCE</scope>
    <source>
        <strain evidence="1">PW1</strain>
    </source>
</reference>
<protein>
    <submittedName>
        <fullName evidence="1">Disulfide reductase</fullName>
    </submittedName>
</protein>
<accession>A0A292GQN7</accession>